<protein>
    <submittedName>
        <fullName evidence="1">Uncharacterized protein</fullName>
    </submittedName>
</protein>
<accession>A0A0J9UCA6</accession>
<dbReference type="GeneID" id="28958883"/>
<organism evidence="1 2">
    <name type="scientific">Fusarium oxysporum f. sp. lycopersici (strain 4287 / CBS 123668 / FGSC 9935 / NRRL 34936)</name>
    <name type="common">Fusarium vascular wilt of tomato</name>
    <dbReference type="NCBI Taxonomy" id="426428"/>
    <lineage>
        <taxon>Eukaryota</taxon>
        <taxon>Fungi</taxon>
        <taxon>Dikarya</taxon>
        <taxon>Ascomycota</taxon>
        <taxon>Pezizomycotina</taxon>
        <taxon>Sordariomycetes</taxon>
        <taxon>Hypocreomycetidae</taxon>
        <taxon>Hypocreales</taxon>
        <taxon>Nectriaceae</taxon>
        <taxon>Fusarium</taxon>
        <taxon>Fusarium oxysporum species complex</taxon>
    </lineage>
</organism>
<dbReference type="Proteomes" id="UP000009097">
    <property type="component" value="Unassembled WGS sequence"/>
</dbReference>
<name>A0A0J9UCA6_FUSO4</name>
<dbReference type="EMBL" id="DS231697">
    <property type="protein sequence ID" value="KNA96679.1"/>
    <property type="molecule type" value="Genomic_DNA"/>
</dbReference>
<gene>
    <name evidence="1" type="ORF">FOXG_18177</name>
</gene>
<proteinExistence type="predicted"/>
<evidence type="ECO:0000313" key="1">
    <source>
        <dbReference type="EMBL" id="KNA96679.1"/>
    </source>
</evidence>
<dbReference type="KEGG" id="fox:FOXG_18177"/>
<reference evidence="1" key="2">
    <citation type="journal article" date="2010" name="Nature">
        <title>Comparative genomics reveals mobile pathogenicity chromosomes in Fusarium.</title>
        <authorList>
            <person name="Ma L.J."/>
            <person name="van der Does H.C."/>
            <person name="Borkovich K.A."/>
            <person name="Coleman J.J."/>
            <person name="Daboussi M.J."/>
            <person name="Di Pietro A."/>
            <person name="Dufresne M."/>
            <person name="Freitag M."/>
            <person name="Grabherr M."/>
            <person name="Henrissat B."/>
            <person name="Houterman P.M."/>
            <person name="Kang S."/>
            <person name="Shim W.B."/>
            <person name="Woloshuk C."/>
            <person name="Xie X."/>
            <person name="Xu J.R."/>
            <person name="Antoniw J."/>
            <person name="Baker S.E."/>
            <person name="Bluhm B.H."/>
            <person name="Breakspear A."/>
            <person name="Brown D.W."/>
            <person name="Butchko R.A."/>
            <person name="Chapman S."/>
            <person name="Coulson R."/>
            <person name="Coutinho P.M."/>
            <person name="Danchin E.G."/>
            <person name="Diener A."/>
            <person name="Gale L.R."/>
            <person name="Gardiner D.M."/>
            <person name="Goff S."/>
            <person name="Hammond-Kosack K.E."/>
            <person name="Hilburn K."/>
            <person name="Hua-Van A."/>
            <person name="Jonkers W."/>
            <person name="Kazan K."/>
            <person name="Kodira C.D."/>
            <person name="Koehrsen M."/>
            <person name="Kumar L."/>
            <person name="Lee Y.H."/>
            <person name="Li L."/>
            <person name="Manners J.M."/>
            <person name="Miranda-Saavedra D."/>
            <person name="Mukherjee M."/>
            <person name="Park G."/>
            <person name="Park J."/>
            <person name="Park S.Y."/>
            <person name="Proctor R.H."/>
            <person name="Regev A."/>
            <person name="Ruiz-Roldan M.C."/>
            <person name="Sain D."/>
            <person name="Sakthikumar S."/>
            <person name="Sykes S."/>
            <person name="Schwartz D.C."/>
            <person name="Turgeon B.G."/>
            <person name="Wapinski I."/>
            <person name="Yoder O."/>
            <person name="Young S."/>
            <person name="Zeng Q."/>
            <person name="Zhou S."/>
            <person name="Galagan J."/>
            <person name="Cuomo C.A."/>
            <person name="Kistler H.C."/>
            <person name="Rep M."/>
        </authorList>
    </citation>
    <scope>NUCLEOTIDE SEQUENCE [LARGE SCALE GENOMIC DNA]</scope>
    <source>
        <strain evidence="1">4287</strain>
    </source>
</reference>
<dbReference type="RefSeq" id="XP_018234725.1">
    <property type="nucleotide sequence ID" value="XM_018398227.1"/>
</dbReference>
<evidence type="ECO:0000313" key="2">
    <source>
        <dbReference type="Proteomes" id="UP000009097"/>
    </source>
</evidence>
<reference evidence="1" key="1">
    <citation type="submission" date="2007-04" db="EMBL/GenBank/DDBJ databases">
        <authorList>
            <consortium name="The Broad Institute Genome Sequencing Platform"/>
            <person name="Birren B."/>
            <person name="Lander E."/>
            <person name="Galagan J."/>
            <person name="Nusbaum C."/>
            <person name="Devon K."/>
            <person name="Ma L.-J."/>
            <person name="Jaffe D."/>
            <person name="Butler J."/>
            <person name="Alvarez P."/>
            <person name="Gnerre S."/>
            <person name="Grabherr M."/>
            <person name="Kleber M."/>
            <person name="Mauceli E."/>
            <person name="Brockman W."/>
            <person name="MacCallum I.A."/>
            <person name="Young S."/>
            <person name="LaButti K."/>
            <person name="DeCaprio D."/>
            <person name="Crawford M."/>
            <person name="Koehrsen M."/>
            <person name="Engels R."/>
            <person name="Montgomery P."/>
            <person name="Pearson M."/>
            <person name="Howarth C."/>
            <person name="Larson L."/>
            <person name="White J."/>
            <person name="O'Leary S."/>
            <person name="Kodira C."/>
            <person name="Zeng Q."/>
            <person name="Yandava C."/>
            <person name="Alvarado L."/>
            <person name="Kistler C."/>
            <person name="Shim W.-B."/>
            <person name="Kang S."/>
            <person name="Woloshuk C."/>
        </authorList>
    </citation>
    <scope>NUCLEOTIDE SEQUENCE</scope>
    <source>
        <strain evidence="1">4287</strain>
    </source>
</reference>
<sequence>MLCGAPRGLKDGTTGQVEKYYRGHFGLLTRETKPTRGVQLWHHCNTTFGGSWWLSVPFSSESESDAVPHRFWSSMMTAMPEVLRVLSFVWSCMALSVMNCFCPCQSACGIFQGFTTSVSCHHMPGHPRPLMSMPFCHPPPCGKLSVHAHGMADEQYQCQRQGNAMAWHASASP</sequence>
<dbReference type="VEuPathDB" id="FungiDB:FOXG_18177"/>
<dbReference type="AlphaFoldDB" id="A0A0J9UCA6"/>